<dbReference type="AlphaFoldDB" id="A0A1H5VUF9"/>
<gene>
    <name evidence="3" type="ORF">SAMN05421819_1302</name>
</gene>
<dbReference type="SUPFAM" id="SSF111369">
    <property type="entry name" value="HlyD-like secretion proteins"/>
    <property type="match status" value="2"/>
</dbReference>
<dbReference type="EMBL" id="FNVA01000002">
    <property type="protein sequence ID" value="SEF90491.1"/>
    <property type="molecule type" value="Genomic_DNA"/>
</dbReference>
<dbReference type="InterPro" id="IPR058792">
    <property type="entry name" value="Beta-barrel_RND_2"/>
</dbReference>
<dbReference type="Gene3D" id="2.40.30.170">
    <property type="match status" value="1"/>
</dbReference>
<sequence length="383" mass="40300">MLKRSIIIPVLIAGAAAALLVALGSQWSPFTGTASLPETDDAYIRADQTPLSTRVSGTVRQVYMGDYQTVTKGQLILELEDNDYKAALAETQSALAAANAEYAANQDAKRAADAAVASARSAIAGARDASTAASAGITAVQAEVTHAGSEFQRQQNLLVGKAATQQQYEAALAARDHAAAQLQVQQAEFSRSSTMVATAQSSLAAAEQQRASLNARDAALLAQIEARKAAITIAEVNLGYTKFYAPASGGLGEFHVHPGQLVSPGMPVVELVQSGVWIQANYRETQLGHVRPGDNVDITVDAIAEHTFHGHVAEIAPASGSQFALLPPDNATGNYTKIVQRVPVRIELTPDDQTARLRPGFSAVVKIHTSSDNHGSSSPRESR</sequence>
<feature type="coiled-coil region" evidence="1">
    <location>
        <begin position="196"/>
        <end position="223"/>
    </location>
</feature>
<keyword evidence="1" id="KW-0175">Coiled coil</keyword>
<dbReference type="Proteomes" id="UP000236728">
    <property type="component" value="Unassembled WGS sequence"/>
</dbReference>
<organism evidence="3 4">
    <name type="scientific">Bryocella elongata</name>
    <dbReference type="NCBI Taxonomy" id="863522"/>
    <lineage>
        <taxon>Bacteria</taxon>
        <taxon>Pseudomonadati</taxon>
        <taxon>Acidobacteriota</taxon>
        <taxon>Terriglobia</taxon>
        <taxon>Terriglobales</taxon>
        <taxon>Acidobacteriaceae</taxon>
        <taxon>Bryocella</taxon>
    </lineage>
</organism>
<dbReference type="PANTHER" id="PTHR30386">
    <property type="entry name" value="MEMBRANE FUSION SUBUNIT OF EMRAB-TOLC MULTIDRUG EFFLUX PUMP"/>
    <property type="match status" value="1"/>
</dbReference>
<evidence type="ECO:0000313" key="3">
    <source>
        <dbReference type="EMBL" id="SEF90491.1"/>
    </source>
</evidence>
<protein>
    <submittedName>
        <fullName evidence="3">Membrane fusion protein, multidrug efflux system</fullName>
    </submittedName>
</protein>
<dbReference type="InterPro" id="IPR050739">
    <property type="entry name" value="MFP"/>
</dbReference>
<proteinExistence type="predicted"/>
<evidence type="ECO:0000256" key="1">
    <source>
        <dbReference type="SAM" id="Coils"/>
    </source>
</evidence>
<keyword evidence="4" id="KW-1185">Reference proteome</keyword>
<reference evidence="3 4" key="1">
    <citation type="submission" date="2016-10" db="EMBL/GenBank/DDBJ databases">
        <authorList>
            <person name="de Groot N.N."/>
        </authorList>
    </citation>
    <scope>NUCLEOTIDE SEQUENCE [LARGE SCALE GENOMIC DNA]</scope>
    <source>
        <strain evidence="3 4">DSM 22489</strain>
    </source>
</reference>
<evidence type="ECO:0000259" key="2">
    <source>
        <dbReference type="Pfam" id="PF25954"/>
    </source>
</evidence>
<dbReference type="Gene3D" id="2.40.50.100">
    <property type="match status" value="1"/>
</dbReference>
<name>A0A1H5VUF9_9BACT</name>
<dbReference type="RefSeq" id="WP_103932255.1">
    <property type="nucleotide sequence ID" value="NZ_FNVA01000002.1"/>
</dbReference>
<dbReference type="OrthoDB" id="9811754at2"/>
<dbReference type="Pfam" id="PF25954">
    <property type="entry name" value="Beta-barrel_RND_2"/>
    <property type="match status" value="1"/>
</dbReference>
<feature type="domain" description="CusB-like beta-barrel" evidence="2">
    <location>
        <begin position="276"/>
        <end position="318"/>
    </location>
</feature>
<dbReference type="GO" id="GO:0055085">
    <property type="term" value="P:transmembrane transport"/>
    <property type="evidence" value="ECO:0007669"/>
    <property type="project" value="InterPro"/>
</dbReference>
<accession>A0A1H5VUF9</accession>
<dbReference type="PRINTS" id="PR01490">
    <property type="entry name" value="RTXTOXIND"/>
</dbReference>
<dbReference type="PANTHER" id="PTHR30386:SF24">
    <property type="entry name" value="MULTIDRUG RESISTANCE EFFLUX PUMP"/>
    <property type="match status" value="1"/>
</dbReference>
<evidence type="ECO:0000313" key="4">
    <source>
        <dbReference type="Proteomes" id="UP000236728"/>
    </source>
</evidence>
<dbReference type="Gene3D" id="1.10.287.470">
    <property type="entry name" value="Helix hairpin bin"/>
    <property type="match status" value="1"/>
</dbReference>